<dbReference type="EMBL" id="BDIP01001114">
    <property type="protein sequence ID" value="GIQ83615.1"/>
    <property type="molecule type" value="Genomic_DNA"/>
</dbReference>
<evidence type="ECO:0000256" key="1">
    <source>
        <dbReference type="SAM" id="MobiDB-lite"/>
    </source>
</evidence>
<proteinExistence type="predicted"/>
<organism evidence="2 3">
    <name type="scientific">Kipferlia bialata</name>
    <dbReference type="NCBI Taxonomy" id="797122"/>
    <lineage>
        <taxon>Eukaryota</taxon>
        <taxon>Metamonada</taxon>
        <taxon>Carpediemonas-like organisms</taxon>
        <taxon>Kipferlia</taxon>
    </lineage>
</organism>
<sequence>TSEFLAQSKRLTYGPPNRLSVHVELPTARPPGVTRDAAGYRPPGVTRDAAGYRPPGVTRDAAGYRFLCRMERQGLRLAAEEACRRRHTPLVTPKPCAIHFSIAPDVEGGEDDVLVSTTGLLLSVCLNTTPQTARFALLKGPVSTVQVEFPFPFPAPQFGRVYLLCLAGTGRGYTVFGALPMGPSALLARGGHGLTNRPISLEVLKDHVLLQMPQNVKARLIGDPVADAFLLIVCLAMASAGTEHPISLLIASPEPGAAAEMVRALSMCAVRKTTTAVVAGKPYSGFKRRQARGVMAASVLDTVGPGVLFMPDTDNLGAGPARQLATALATGTHLGTVLIGAETSRCPAPLSEYYDPMDRERERDRHRREAARWPVFQL</sequence>
<protein>
    <submittedName>
        <fullName evidence="2">Uncharacterized protein</fullName>
    </submittedName>
</protein>
<name>A0A9K3CWB7_9EUKA</name>
<comment type="caution">
    <text evidence="2">The sequence shown here is derived from an EMBL/GenBank/DDBJ whole genome shotgun (WGS) entry which is preliminary data.</text>
</comment>
<keyword evidence="3" id="KW-1185">Reference proteome</keyword>
<dbReference type="AlphaFoldDB" id="A0A9K3CWB7"/>
<gene>
    <name evidence="2" type="ORF">KIPB_004965</name>
</gene>
<feature type="non-terminal residue" evidence="2">
    <location>
        <position position="1"/>
    </location>
</feature>
<reference evidence="2 3" key="1">
    <citation type="journal article" date="2018" name="PLoS ONE">
        <title>The draft genome of Kipferlia bialata reveals reductive genome evolution in fornicate parasites.</title>
        <authorList>
            <person name="Tanifuji G."/>
            <person name="Takabayashi S."/>
            <person name="Kume K."/>
            <person name="Takagi M."/>
            <person name="Nakayama T."/>
            <person name="Kamikawa R."/>
            <person name="Inagaki Y."/>
            <person name="Hashimoto T."/>
        </authorList>
    </citation>
    <scope>NUCLEOTIDE SEQUENCE [LARGE SCALE GENOMIC DNA]</scope>
    <source>
        <strain evidence="2">NY0173</strain>
    </source>
</reference>
<feature type="region of interest" description="Disordered" evidence="1">
    <location>
        <begin position="27"/>
        <end position="54"/>
    </location>
</feature>
<dbReference type="Proteomes" id="UP000265618">
    <property type="component" value="Unassembled WGS sequence"/>
</dbReference>
<evidence type="ECO:0000313" key="3">
    <source>
        <dbReference type="Proteomes" id="UP000265618"/>
    </source>
</evidence>
<accession>A0A9K3CWB7</accession>
<evidence type="ECO:0000313" key="2">
    <source>
        <dbReference type="EMBL" id="GIQ83615.1"/>
    </source>
</evidence>